<dbReference type="RefSeq" id="WP_023015077.1">
    <property type="nucleotide sequence ID" value="NZ_AXDY01000002.1"/>
</dbReference>
<dbReference type="Proteomes" id="UP000017131">
    <property type="component" value="Unassembled WGS sequence"/>
</dbReference>
<feature type="transmembrane region" description="Helical" evidence="3">
    <location>
        <begin position="7"/>
        <end position="28"/>
    </location>
</feature>
<evidence type="ECO:0000313" key="5">
    <source>
        <dbReference type="EMBL" id="ERS94426.1"/>
    </source>
</evidence>
<organism evidence="5 6">
    <name type="scientific">Staphylococcus simulans UMC-CNS-990</name>
    <dbReference type="NCBI Taxonomy" id="1405498"/>
    <lineage>
        <taxon>Bacteria</taxon>
        <taxon>Bacillati</taxon>
        <taxon>Bacillota</taxon>
        <taxon>Bacilli</taxon>
        <taxon>Bacillales</taxon>
        <taxon>Staphylococcaceae</taxon>
        <taxon>Staphylococcus</taxon>
    </lineage>
</organism>
<keyword evidence="3" id="KW-0812">Transmembrane</keyword>
<feature type="transmembrane region" description="Helical" evidence="3">
    <location>
        <begin position="392"/>
        <end position="415"/>
    </location>
</feature>
<feature type="transmembrane region" description="Helical" evidence="3">
    <location>
        <begin position="475"/>
        <end position="500"/>
    </location>
</feature>
<accession>A0ABP2YWJ3</accession>
<dbReference type="Gene3D" id="3.40.710.10">
    <property type="entry name" value="DD-peptidase/beta-lactamase superfamily"/>
    <property type="match status" value="1"/>
</dbReference>
<feature type="domain" description="Beta-lactamase-related" evidence="4">
    <location>
        <begin position="48"/>
        <end position="362"/>
    </location>
</feature>
<proteinExistence type="predicted"/>
<reference evidence="5 6" key="1">
    <citation type="journal article" date="2013" name="Genome Announc.">
        <title>Draft Genome Sequence of Staphylococcus simulans UMC-CNS-990, Isolated from a Case of Chronic Bovine Mastitis.</title>
        <authorList>
            <person name="Calcutt M.J."/>
            <person name="Foecking M.F."/>
            <person name="Hsieh H.Y."/>
            <person name="Perry J."/>
            <person name="Stewart G.C."/>
            <person name="Middleton J.R."/>
        </authorList>
    </citation>
    <scope>NUCLEOTIDE SEQUENCE [LARGE SCALE GENOMIC DNA]</scope>
    <source>
        <strain evidence="5 6">UMC-CNS-990</strain>
    </source>
</reference>
<dbReference type="PANTHER" id="PTHR46825">
    <property type="entry name" value="D-ALANYL-D-ALANINE-CARBOXYPEPTIDASE/ENDOPEPTIDASE AMPH"/>
    <property type="match status" value="1"/>
</dbReference>
<gene>
    <name evidence="5" type="ORF">SSIM_02925</name>
</gene>
<comment type="caution">
    <text evidence="5">The sequence shown here is derived from an EMBL/GenBank/DDBJ whole genome shotgun (WGS) entry which is preliminary data.</text>
</comment>
<dbReference type="EMBL" id="AXDY01000002">
    <property type="protein sequence ID" value="ERS94426.1"/>
    <property type="molecule type" value="Genomic_DNA"/>
</dbReference>
<dbReference type="InterPro" id="IPR050491">
    <property type="entry name" value="AmpC-like"/>
</dbReference>
<evidence type="ECO:0000256" key="3">
    <source>
        <dbReference type="SAM" id="Phobius"/>
    </source>
</evidence>
<feature type="transmembrane region" description="Helical" evidence="3">
    <location>
        <begin position="436"/>
        <end position="455"/>
    </location>
</feature>
<dbReference type="InterPro" id="IPR001466">
    <property type="entry name" value="Beta-lactam-related"/>
</dbReference>
<keyword evidence="3" id="KW-1133">Transmembrane helix</keyword>
<sequence>MKTKSIYSYILILVITSVLFLSISYNLVFSYTKYSVNHFKHQTLNQLVDHRIEKTMKEDHIPGLSVALIKRNEVALNKGYGYADLKQHTLADAQTRYEIASNTKAFTGLAILELAKQGKVKLEAPVSNYLPWLHLTYQGHEQDITLKMLLAQTSGIDDQMSPDQEGEVPTKKDNLKGRVESLNYEALRSKPGDSFDYANMNYNILGLVIQEVTDTSYEDYMHKHFLKPLHMDHAFFKTDKQQAAKAQGYVLEGRNVKANDPDYFRGDTPAAYLISSTTDLIPFVKMNLQPSASNQALIKQSHTLLTDVPDKSHMNGYGAGWFIDQYSNQVLHPGTLPNYSSMIILDTKYQNAVILLANLNAPSLPDLAQTLLYQIEHYQNFTALHQTAADNLVLLTITLWWVILMFTVLCAACIRNSYLLKQHRHLNNKSSWLNKLSTSLTVLIIIGLLYSAWVMPSWLLKDASWSIAFSVFPPVVLLIGLGSLLTLILSVLYFNSCILLKSNRPKL</sequence>
<dbReference type="Pfam" id="PF00144">
    <property type="entry name" value="Beta-lactamase"/>
    <property type="match status" value="1"/>
</dbReference>
<evidence type="ECO:0000313" key="6">
    <source>
        <dbReference type="Proteomes" id="UP000017131"/>
    </source>
</evidence>
<evidence type="ECO:0000256" key="1">
    <source>
        <dbReference type="ARBA" id="ARBA00004370"/>
    </source>
</evidence>
<comment type="subcellular location">
    <subcellularLocation>
        <location evidence="1">Membrane</location>
    </subcellularLocation>
</comment>
<evidence type="ECO:0000259" key="4">
    <source>
        <dbReference type="Pfam" id="PF00144"/>
    </source>
</evidence>
<dbReference type="PANTHER" id="PTHR46825:SF11">
    <property type="entry name" value="PENICILLIN-BINDING PROTEIN 4"/>
    <property type="match status" value="1"/>
</dbReference>
<dbReference type="SUPFAM" id="SSF56601">
    <property type="entry name" value="beta-lactamase/transpeptidase-like"/>
    <property type="match status" value="1"/>
</dbReference>
<name>A0ABP2YWJ3_STASI</name>
<protein>
    <recommendedName>
        <fullName evidence="4">Beta-lactamase-related domain-containing protein</fullName>
    </recommendedName>
</protein>
<evidence type="ECO:0000256" key="2">
    <source>
        <dbReference type="ARBA" id="ARBA00023136"/>
    </source>
</evidence>
<keyword evidence="6" id="KW-1185">Reference proteome</keyword>
<dbReference type="InterPro" id="IPR012338">
    <property type="entry name" value="Beta-lactam/transpept-like"/>
</dbReference>
<keyword evidence="2 3" id="KW-0472">Membrane</keyword>